<evidence type="ECO:0000313" key="1">
    <source>
        <dbReference type="EMBL" id="MBA0728299.1"/>
    </source>
</evidence>
<name>A0A7J9AXW6_9ROSI</name>
<dbReference type="Proteomes" id="UP000593574">
    <property type="component" value="Unassembled WGS sequence"/>
</dbReference>
<keyword evidence="2" id="KW-1185">Reference proteome</keyword>
<accession>A0A7J9AXW6</accession>
<organism evidence="1 2">
    <name type="scientific">Gossypium laxum</name>
    <dbReference type="NCBI Taxonomy" id="34288"/>
    <lineage>
        <taxon>Eukaryota</taxon>
        <taxon>Viridiplantae</taxon>
        <taxon>Streptophyta</taxon>
        <taxon>Embryophyta</taxon>
        <taxon>Tracheophyta</taxon>
        <taxon>Spermatophyta</taxon>
        <taxon>Magnoliopsida</taxon>
        <taxon>eudicotyledons</taxon>
        <taxon>Gunneridae</taxon>
        <taxon>Pentapetalae</taxon>
        <taxon>rosids</taxon>
        <taxon>malvids</taxon>
        <taxon>Malvales</taxon>
        <taxon>Malvaceae</taxon>
        <taxon>Malvoideae</taxon>
        <taxon>Gossypium</taxon>
    </lineage>
</organism>
<evidence type="ECO:0008006" key="3">
    <source>
        <dbReference type="Google" id="ProtNLM"/>
    </source>
</evidence>
<dbReference type="EMBL" id="JABEZV010000013">
    <property type="protein sequence ID" value="MBA0728299.1"/>
    <property type="molecule type" value="Genomic_DNA"/>
</dbReference>
<gene>
    <name evidence="1" type="ORF">Golax_001207</name>
</gene>
<sequence>MLEKVLPHPMLKAKPNLESRIKTLKRDWAIIYDMLSGKDNSDFGWDEHGQVVVTIDAIHKAAGQFRHHNFSYYDQLTSIYAKDRAIEKYAQTTTDIVKEIDVEDIATANNLEEGNNYHECENDVSLDEMDV</sequence>
<dbReference type="PANTHER" id="PTHR46250:SF17">
    <property type="entry name" value="MYB_SANT-LIKE DOMAIN-CONTAINING PROTEIN"/>
    <property type="match status" value="1"/>
</dbReference>
<protein>
    <recommendedName>
        <fullName evidence="3">Myb/SANT-like domain-containing protein</fullName>
    </recommendedName>
</protein>
<comment type="caution">
    <text evidence="1">The sequence shown here is derived from an EMBL/GenBank/DDBJ whole genome shotgun (WGS) entry which is preliminary data.</text>
</comment>
<evidence type="ECO:0000313" key="2">
    <source>
        <dbReference type="Proteomes" id="UP000593574"/>
    </source>
</evidence>
<reference evidence="1 2" key="1">
    <citation type="journal article" date="2019" name="Genome Biol. Evol.">
        <title>Insights into the evolution of the New World diploid cottons (Gossypium, subgenus Houzingenia) based on genome sequencing.</title>
        <authorList>
            <person name="Grover C.E."/>
            <person name="Arick M.A. 2nd"/>
            <person name="Thrash A."/>
            <person name="Conover J.L."/>
            <person name="Sanders W.S."/>
            <person name="Peterson D.G."/>
            <person name="Frelichowski J.E."/>
            <person name="Scheffler J.A."/>
            <person name="Scheffler B.E."/>
            <person name="Wendel J.F."/>
        </authorList>
    </citation>
    <scope>NUCLEOTIDE SEQUENCE [LARGE SCALE GENOMIC DNA]</scope>
    <source>
        <strain evidence="1">4</strain>
        <tissue evidence="1">Leaf</tissue>
    </source>
</reference>
<dbReference type="AlphaFoldDB" id="A0A7J9AXW6"/>
<dbReference type="PANTHER" id="PTHR46250">
    <property type="entry name" value="MYB/SANT-LIKE DNA-BINDING DOMAIN PROTEIN-RELATED"/>
    <property type="match status" value="1"/>
</dbReference>
<proteinExistence type="predicted"/>